<dbReference type="InterPro" id="IPR036753">
    <property type="entry name" value="ARPC3_sf"/>
</dbReference>
<protein>
    <submittedName>
        <fullName evidence="6">Putative ARP2/3 complex subunit</fullName>
    </submittedName>
</protein>
<dbReference type="PANTHER" id="PTHR12391">
    <property type="entry name" value="ARP2/3 COMPLEX 21 KD SUBUNIT"/>
    <property type="match status" value="1"/>
</dbReference>
<comment type="subcellular location">
    <subcellularLocation>
        <location evidence="1">Cytoplasm</location>
        <location evidence="1">Cytoskeleton</location>
    </subcellularLocation>
</comment>
<name>G0UW47_TRYCI</name>
<sequence>MMQSQWNGYEERTLLGCGVYPLRRTSTFTPDGPSQRMDEVVDASQGDEQQDIVDEALYFLKPNLLRRVFPIKGAGDRVILYITHYLYDCLKMLVGVKREDAQSLLLEYATGVIAVPGDEESRLGLFFPSGSSAEREEWMLYARQLRAEASSRLIEKVFMFAEEDGTGNKFWMVFAKRPFLLNT</sequence>
<dbReference type="Gene3D" id="1.10.1760.10">
    <property type="entry name" value="Actin-related protein 2/3 complex subunit 3"/>
    <property type="match status" value="1"/>
</dbReference>
<dbReference type="AlphaFoldDB" id="G0UW47"/>
<evidence type="ECO:0000256" key="1">
    <source>
        <dbReference type="ARBA" id="ARBA00004245"/>
    </source>
</evidence>
<evidence type="ECO:0000256" key="4">
    <source>
        <dbReference type="ARBA" id="ARBA00023203"/>
    </source>
</evidence>
<dbReference type="GO" id="GO:0034314">
    <property type="term" value="P:Arp2/3 complex-mediated actin nucleation"/>
    <property type="evidence" value="ECO:0007669"/>
    <property type="project" value="InterPro"/>
</dbReference>
<dbReference type="GO" id="GO:0030833">
    <property type="term" value="P:regulation of actin filament polymerization"/>
    <property type="evidence" value="ECO:0007669"/>
    <property type="project" value="InterPro"/>
</dbReference>
<dbReference type="GO" id="GO:0005885">
    <property type="term" value="C:Arp2/3 protein complex"/>
    <property type="evidence" value="ECO:0007669"/>
    <property type="project" value="InterPro"/>
</dbReference>
<dbReference type="GO" id="GO:0003779">
    <property type="term" value="F:actin binding"/>
    <property type="evidence" value="ECO:0007669"/>
    <property type="project" value="UniProtKB-KW"/>
</dbReference>
<evidence type="ECO:0000256" key="2">
    <source>
        <dbReference type="ARBA" id="ARBA00010856"/>
    </source>
</evidence>
<organism evidence="6">
    <name type="scientific">Trypanosoma congolense (strain IL3000)</name>
    <dbReference type="NCBI Taxonomy" id="1068625"/>
    <lineage>
        <taxon>Eukaryota</taxon>
        <taxon>Discoba</taxon>
        <taxon>Euglenozoa</taxon>
        <taxon>Kinetoplastea</taxon>
        <taxon>Metakinetoplastina</taxon>
        <taxon>Trypanosomatida</taxon>
        <taxon>Trypanosomatidae</taxon>
        <taxon>Trypanosoma</taxon>
        <taxon>Nannomonas</taxon>
    </lineage>
</organism>
<dbReference type="SUPFAM" id="SSF69060">
    <property type="entry name" value="Arp2/3 complex 21 kDa subunit ARPC3"/>
    <property type="match status" value="1"/>
</dbReference>
<proteinExistence type="inferred from homology"/>
<keyword evidence="5" id="KW-0206">Cytoskeleton</keyword>
<keyword evidence="3" id="KW-0963">Cytoplasm</keyword>
<keyword evidence="4" id="KW-0009">Actin-binding</keyword>
<comment type="similarity">
    <text evidence="2">Belongs to the ARPC3 family.</text>
</comment>
<evidence type="ECO:0000313" key="6">
    <source>
        <dbReference type="EMBL" id="CCC93613.1"/>
    </source>
</evidence>
<dbReference type="EMBL" id="HE575323">
    <property type="protein sequence ID" value="CCC93613.1"/>
    <property type="molecule type" value="Genomic_DNA"/>
</dbReference>
<reference evidence="6" key="1">
    <citation type="journal article" date="2012" name="Proc. Natl. Acad. Sci. U.S.A.">
        <title>Antigenic diversity is generated by distinct evolutionary mechanisms in African trypanosome species.</title>
        <authorList>
            <person name="Jackson A.P."/>
            <person name="Berry A."/>
            <person name="Aslett M."/>
            <person name="Allison H.C."/>
            <person name="Burton P."/>
            <person name="Vavrova-Anderson J."/>
            <person name="Brown R."/>
            <person name="Browne H."/>
            <person name="Corton N."/>
            <person name="Hauser H."/>
            <person name="Gamble J."/>
            <person name="Gilderthorp R."/>
            <person name="Marcello L."/>
            <person name="McQuillan J."/>
            <person name="Otto T.D."/>
            <person name="Quail M.A."/>
            <person name="Sanders M.J."/>
            <person name="van Tonder A."/>
            <person name="Ginger M.L."/>
            <person name="Field M.C."/>
            <person name="Barry J.D."/>
            <person name="Hertz-Fowler C."/>
            <person name="Berriman M."/>
        </authorList>
    </citation>
    <scope>NUCLEOTIDE SEQUENCE</scope>
    <source>
        <strain evidence="6">IL3000</strain>
    </source>
</reference>
<evidence type="ECO:0000256" key="3">
    <source>
        <dbReference type="ARBA" id="ARBA00022490"/>
    </source>
</evidence>
<gene>
    <name evidence="6" type="ORF">TCIL3000_10_3740</name>
</gene>
<dbReference type="Pfam" id="PF04062">
    <property type="entry name" value="P21-Arc"/>
    <property type="match status" value="1"/>
</dbReference>
<dbReference type="InterPro" id="IPR007204">
    <property type="entry name" value="ARPC3"/>
</dbReference>
<evidence type="ECO:0000256" key="5">
    <source>
        <dbReference type="ARBA" id="ARBA00023212"/>
    </source>
</evidence>
<dbReference type="VEuPathDB" id="TriTrypDB:TcIL3000_10_3740"/>
<accession>G0UW47</accession>